<gene>
    <name evidence="10" type="ORF">VRU49_01675</name>
</gene>
<keyword evidence="5" id="KW-0574">Periplasm</keyword>
<protein>
    <submittedName>
        <fullName evidence="10">Cytochrome-c peroxidase</fullName>
    </submittedName>
</protein>
<keyword evidence="3 8" id="KW-0479">Metal-binding</keyword>
<dbReference type="EMBL" id="JAZDQU010000001">
    <property type="protein sequence ID" value="MEE1884117.1"/>
    <property type="molecule type" value="Genomic_DNA"/>
</dbReference>
<reference evidence="10 11" key="1">
    <citation type="submission" date="2024-01" db="EMBL/GenBank/DDBJ databases">
        <title>Pedobacter sp. nov., isolated from oil-contaminated soil.</title>
        <authorList>
            <person name="Le N.T.T."/>
        </authorList>
    </citation>
    <scope>NUCLEOTIDE SEQUENCE [LARGE SCALE GENOMIC DNA]</scope>
    <source>
        <strain evidence="10 11">VNH31</strain>
    </source>
</reference>
<keyword evidence="4" id="KW-0732">Signal</keyword>
<dbReference type="Pfam" id="PF03150">
    <property type="entry name" value="CCP_MauG"/>
    <property type="match status" value="1"/>
</dbReference>
<dbReference type="InterPro" id="IPR026259">
    <property type="entry name" value="MauG/Cytc_peroxidase"/>
</dbReference>
<evidence type="ECO:0000256" key="1">
    <source>
        <dbReference type="ARBA" id="ARBA00004418"/>
    </source>
</evidence>
<sequence length="348" mass="39445">MNRKHLTVLVILGLFIISCKKSDFLIDRIETFIGFKKPDNFPEPVYDFTLNKITNAGFDLGKSLFYEVRLSRNNTISCGSCHIQSSAFTQHGHDVSHGIDDRLGTRNSPPIMNLAWSKAFNWDGGVPHLDLQPIVPITTHEEMDENLPNVFAKLQAMPKYRSMFKAAFGTEEITTSNFMKALSQFMLMCVSSNSKYDKVMRNEENTSFTEEELEGYNIFKGKCASCHSEPLFTDGSFRNNGLVPNAVNDLGQYTATLNETDKYKFKVPSLRNLRYTAPFMHDGRFLTLNGVLEHYNSEVSNMVNLDPLLNKGAKPGITLSEREKSRLTAFLFTLNDETFINNKLLAEQ</sequence>
<evidence type="ECO:0000256" key="6">
    <source>
        <dbReference type="ARBA" id="ARBA00023002"/>
    </source>
</evidence>
<dbReference type="InterPro" id="IPR036909">
    <property type="entry name" value="Cyt_c-like_dom_sf"/>
</dbReference>
<accession>A0ABU7GZ64</accession>
<dbReference type="PANTHER" id="PTHR30600:SF10">
    <property type="entry name" value="BLL6722 PROTEIN"/>
    <property type="match status" value="1"/>
</dbReference>
<dbReference type="InterPro" id="IPR051395">
    <property type="entry name" value="Cytochrome_c_Peroxidase/MauG"/>
</dbReference>
<evidence type="ECO:0000256" key="4">
    <source>
        <dbReference type="ARBA" id="ARBA00022729"/>
    </source>
</evidence>
<dbReference type="GO" id="GO:0004601">
    <property type="term" value="F:peroxidase activity"/>
    <property type="evidence" value="ECO:0007669"/>
    <property type="project" value="UniProtKB-KW"/>
</dbReference>
<dbReference type="Proteomes" id="UP001337681">
    <property type="component" value="Unassembled WGS sequence"/>
</dbReference>
<evidence type="ECO:0000313" key="11">
    <source>
        <dbReference type="Proteomes" id="UP001337681"/>
    </source>
</evidence>
<keyword evidence="7 8" id="KW-0408">Iron</keyword>
<keyword evidence="10" id="KW-0575">Peroxidase</keyword>
<evidence type="ECO:0000256" key="5">
    <source>
        <dbReference type="ARBA" id="ARBA00022764"/>
    </source>
</evidence>
<evidence type="ECO:0000313" key="10">
    <source>
        <dbReference type="EMBL" id="MEE1884117.1"/>
    </source>
</evidence>
<evidence type="ECO:0000256" key="8">
    <source>
        <dbReference type="PROSITE-ProRule" id="PRU00433"/>
    </source>
</evidence>
<dbReference type="PANTHER" id="PTHR30600">
    <property type="entry name" value="CYTOCHROME C PEROXIDASE-RELATED"/>
    <property type="match status" value="1"/>
</dbReference>
<evidence type="ECO:0000256" key="7">
    <source>
        <dbReference type="ARBA" id="ARBA00023004"/>
    </source>
</evidence>
<dbReference type="SUPFAM" id="SSF46626">
    <property type="entry name" value="Cytochrome c"/>
    <property type="match status" value="2"/>
</dbReference>
<evidence type="ECO:0000259" key="9">
    <source>
        <dbReference type="PROSITE" id="PS51007"/>
    </source>
</evidence>
<organism evidence="10 11">
    <name type="scientific">Pedobacter flavus</name>
    <dbReference type="NCBI Taxonomy" id="3113906"/>
    <lineage>
        <taxon>Bacteria</taxon>
        <taxon>Pseudomonadati</taxon>
        <taxon>Bacteroidota</taxon>
        <taxon>Sphingobacteriia</taxon>
        <taxon>Sphingobacteriales</taxon>
        <taxon>Sphingobacteriaceae</taxon>
        <taxon>Pedobacter</taxon>
    </lineage>
</organism>
<evidence type="ECO:0000256" key="3">
    <source>
        <dbReference type="ARBA" id="ARBA00022723"/>
    </source>
</evidence>
<dbReference type="PIRSF" id="PIRSF000294">
    <property type="entry name" value="Cytochrome-c_peroxidase"/>
    <property type="match status" value="1"/>
</dbReference>
<keyword evidence="11" id="KW-1185">Reference proteome</keyword>
<keyword evidence="2 8" id="KW-0349">Heme</keyword>
<comment type="subcellular location">
    <subcellularLocation>
        <location evidence="1">Periplasm</location>
    </subcellularLocation>
</comment>
<keyword evidence="6" id="KW-0560">Oxidoreductase</keyword>
<evidence type="ECO:0000256" key="2">
    <source>
        <dbReference type="ARBA" id="ARBA00022617"/>
    </source>
</evidence>
<dbReference type="InterPro" id="IPR004852">
    <property type="entry name" value="Di-haem_cyt_c_peroxidsae"/>
</dbReference>
<dbReference type="Gene3D" id="1.10.760.10">
    <property type="entry name" value="Cytochrome c-like domain"/>
    <property type="match status" value="2"/>
</dbReference>
<proteinExistence type="predicted"/>
<dbReference type="PROSITE" id="PS51257">
    <property type="entry name" value="PROKAR_LIPOPROTEIN"/>
    <property type="match status" value="1"/>
</dbReference>
<name>A0ABU7GZ64_9SPHI</name>
<dbReference type="PROSITE" id="PS51007">
    <property type="entry name" value="CYTC"/>
    <property type="match status" value="1"/>
</dbReference>
<dbReference type="RefSeq" id="WP_330145035.1">
    <property type="nucleotide sequence ID" value="NZ_JAZDQU010000001.1"/>
</dbReference>
<dbReference type="InterPro" id="IPR009056">
    <property type="entry name" value="Cyt_c-like_dom"/>
</dbReference>
<feature type="domain" description="Cytochrome c" evidence="9">
    <location>
        <begin position="210"/>
        <end position="335"/>
    </location>
</feature>
<comment type="caution">
    <text evidence="10">The sequence shown here is derived from an EMBL/GenBank/DDBJ whole genome shotgun (WGS) entry which is preliminary data.</text>
</comment>